<keyword evidence="3" id="KW-1185">Reference proteome</keyword>
<dbReference type="InterPro" id="IPR051205">
    <property type="entry name" value="UbiH/COQ6_monooxygenase"/>
</dbReference>
<dbReference type="InterPro" id="IPR018168">
    <property type="entry name" value="Ubi_Hdrlase_CS"/>
</dbReference>
<organism evidence="2 3">
    <name type="scientific">Sphaerotilus microaerophilus</name>
    <dbReference type="NCBI Taxonomy" id="2914710"/>
    <lineage>
        <taxon>Bacteria</taxon>
        <taxon>Pseudomonadati</taxon>
        <taxon>Pseudomonadota</taxon>
        <taxon>Betaproteobacteria</taxon>
        <taxon>Burkholderiales</taxon>
        <taxon>Sphaerotilaceae</taxon>
        <taxon>Sphaerotilus</taxon>
    </lineage>
</organism>
<dbReference type="RefSeq" id="WP_251972034.1">
    <property type="nucleotide sequence ID" value="NZ_AP025730.1"/>
</dbReference>
<name>A0ABM7YHW4_9BURK</name>
<proteinExistence type="predicted"/>
<dbReference type="GO" id="GO:0004497">
    <property type="term" value="F:monooxygenase activity"/>
    <property type="evidence" value="ECO:0007669"/>
    <property type="project" value="UniProtKB-KW"/>
</dbReference>
<dbReference type="PRINTS" id="PR00420">
    <property type="entry name" value="RNGMNOXGNASE"/>
</dbReference>
<sequence length="386" mass="40924">MSPAFDPASGAAVHEVCIHGAGAVGASLALALSRRGIPVALVDASLSRPAAGESAREDVRAYALNNGSVQLLKALRVWDALPADARTPVLEMAVAGDAGGAIGFSAWQQAVTELAWIVDAGALDRVLAEALRYAPHVHRVAAPVAAPLQAICEGRASATRAALGVAFDQQPYHHTAVAARLVSDQPHHGVARQWFQQPGILGLLPFDRPQAGHGYGLVWSLPQEEAHRWLAAEPAEFEAALNEATGGAAGRLTLASARAGWPLVTGRAERWSGEGWVLLGDAAHAMHPLAGQGLNLGLADVACLAPLLADARARRPWRSLGDARTLREYVRERAAPTLAMSGLVDGLWQLFSREEAPLKELRNRGMSLVDQLPPLKRWLTRQALHG</sequence>
<dbReference type="InterPro" id="IPR002938">
    <property type="entry name" value="FAD-bd"/>
</dbReference>
<dbReference type="Gene3D" id="3.50.50.60">
    <property type="entry name" value="FAD/NAD(P)-binding domain"/>
    <property type="match status" value="2"/>
</dbReference>
<dbReference type="PANTHER" id="PTHR43876">
    <property type="entry name" value="UBIQUINONE BIOSYNTHESIS MONOOXYGENASE COQ6, MITOCHONDRIAL"/>
    <property type="match status" value="1"/>
</dbReference>
<keyword evidence="2" id="KW-0503">Monooxygenase</keyword>
<keyword evidence="2" id="KW-0560">Oxidoreductase</keyword>
<dbReference type="SUPFAM" id="SSF51905">
    <property type="entry name" value="FAD/NAD(P)-binding domain"/>
    <property type="match status" value="1"/>
</dbReference>
<evidence type="ECO:0000259" key="1">
    <source>
        <dbReference type="Pfam" id="PF01494"/>
    </source>
</evidence>
<gene>
    <name evidence="2" type="ORF">CATMQ487_07470</name>
</gene>
<dbReference type="Pfam" id="PF01494">
    <property type="entry name" value="FAD_binding_3"/>
    <property type="match status" value="2"/>
</dbReference>
<reference evidence="2" key="1">
    <citation type="submission" date="2022-04" db="EMBL/GenBank/DDBJ databases">
        <title>Whole genome sequence of Sphaerotilus sp. FB-5.</title>
        <authorList>
            <person name="Takeda M."/>
            <person name="Narihara S."/>
            <person name="Akimoto M."/>
            <person name="Akimoto R."/>
            <person name="Nishiyashiki S."/>
            <person name="Murakami T."/>
        </authorList>
    </citation>
    <scope>NUCLEOTIDE SEQUENCE</scope>
    <source>
        <strain evidence="2">FB-5</strain>
    </source>
</reference>
<dbReference type="InterPro" id="IPR036188">
    <property type="entry name" value="FAD/NAD-bd_sf"/>
</dbReference>
<dbReference type="PANTHER" id="PTHR43876:SF8">
    <property type="entry name" value="2-OCTAPRENYL-6-METHOXYPHENOL HYDROXYLASE"/>
    <property type="match status" value="1"/>
</dbReference>
<dbReference type="Proteomes" id="UP001057498">
    <property type="component" value="Chromosome"/>
</dbReference>
<evidence type="ECO:0000313" key="3">
    <source>
        <dbReference type="Proteomes" id="UP001057498"/>
    </source>
</evidence>
<feature type="domain" description="FAD-binding" evidence="1">
    <location>
        <begin position="149"/>
        <end position="333"/>
    </location>
</feature>
<evidence type="ECO:0000313" key="2">
    <source>
        <dbReference type="EMBL" id="BDI03777.1"/>
    </source>
</evidence>
<feature type="domain" description="FAD-binding" evidence="1">
    <location>
        <begin position="15"/>
        <end position="90"/>
    </location>
</feature>
<accession>A0ABM7YHW4</accession>
<dbReference type="EMBL" id="AP025730">
    <property type="protein sequence ID" value="BDI03777.1"/>
    <property type="molecule type" value="Genomic_DNA"/>
</dbReference>
<dbReference type="PROSITE" id="PS01304">
    <property type="entry name" value="UBIH"/>
    <property type="match status" value="1"/>
</dbReference>
<protein>
    <submittedName>
        <fullName evidence="2">Monooxygenase</fullName>
    </submittedName>
</protein>